<organism evidence="1 2">
    <name type="scientific">Caulifigura coniformis</name>
    <dbReference type="NCBI Taxonomy" id="2527983"/>
    <lineage>
        <taxon>Bacteria</taxon>
        <taxon>Pseudomonadati</taxon>
        <taxon>Planctomycetota</taxon>
        <taxon>Planctomycetia</taxon>
        <taxon>Planctomycetales</taxon>
        <taxon>Planctomycetaceae</taxon>
        <taxon>Caulifigura</taxon>
    </lineage>
</organism>
<accession>A0A517SJ62</accession>
<gene>
    <name evidence="1" type="ORF">Pan44_42250</name>
</gene>
<keyword evidence="2" id="KW-1185">Reference proteome</keyword>
<dbReference type="InParanoid" id="A0A517SJ62"/>
<protein>
    <submittedName>
        <fullName evidence="1">Uncharacterized protein</fullName>
    </submittedName>
</protein>
<proteinExistence type="predicted"/>
<dbReference type="RefSeq" id="WP_145033195.1">
    <property type="nucleotide sequence ID" value="NZ_CP036271.1"/>
</dbReference>
<evidence type="ECO:0000313" key="1">
    <source>
        <dbReference type="EMBL" id="QDT56173.1"/>
    </source>
</evidence>
<dbReference type="Proteomes" id="UP000315700">
    <property type="component" value="Chromosome"/>
</dbReference>
<dbReference type="EMBL" id="CP036271">
    <property type="protein sequence ID" value="QDT56173.1"/>
    <property type="molecule type" value="Genomic_DNA"/>
</dbReference>
<evidence type="ECO:0000313" key="2">
    <source>
        <dbReference type="Proteomes" id="UP000315700"/>
    </source>
</evidence>
<name>A0A517SJ62_9PLAN</name>
<sequence length="80" mass="8804">MTELLLALDEARHTCQGLTDRHIVGVPTGLARTLLDAANCEAAELRRKLRNRGSSRVIWTTAGELLTVVAELEERYDAAT</sequence>
<reference evidence="1 2" key="1">
    <citation type="submission" date="2019-02" db="EMBL/GenBank/DDBJ databases">
        <title>Deep-cultivation of Planctomycetes and their phenomic and genomic characterization uncovers novel biology.</title>
        <authorList>
            <person name="Wiegand S."/>
            <person name="Jogler M."/>
            <person name="Boedeker C."/>
            <person name="Pinto D."/>
            <person name="Vollmers J."/>
            <person name="Rivas-Marin E."/>
            <person name="Kohn T."/>
            <person name="Peeters S.H."/>
            <person name="Heuer A."/>
            <person name="Rast P."/>
            <person name="Oberbeckmann S."/>
            <person name="Bunk B."/>
            <person name="Jeske O."/>
            <person name="Meyerdierks A."/>
            <person name="Storesund J.E."/>
            <person name="Kallscheuer N."/>
            <person name="Luecker S."/>
            <person name="Lage O.M."/>
            <person name="Pohl T."/>
            <person name="Merkel B.J."/>
            <person name="Hornburger P."/>
            <person name="Mueller R.-W."/>
            <person name="Bruemmer F."/>
            <person name="Labrenz M."/>
            <person name="Spormann A.M."/>
            <person name="Op den Camp H."/>
            <person name="Overmann J."/>
            <person name="Amann R."/>
            <person name="Jetten M.S.M."/>
            <person name="Mascher T."/>
            <person name="Medema M.H."/>
            <person name="Devos D.P."/>
            <person name="Kaster A.-K."/>
            <person name="Ovreas L."/>
            <person name="Rohde M."/>
            <person name="Galperin M.Y."/>
            <person name="Jogler C."/>
        </authorList>
    </citation>
    <scope>NUCLEOTIDE SEQUENCE [LARGE SCALE GENOMIC DNA]</scope>
    <source>
        <strain evidence="1 2">Pan44</strain>
    </source>
</reference>
<dbReference type="AlphaFoldDB" id="A0A517SJ62"/>
<dbReference type="KEGG" id="ccos:Pan44_42250"/>